<dbReference type="CDD" id="cd01948">
    <property type="entry name" value="EAL"/>
    <property type="match status" value="1"/>
</dbReference>
<feature type="domain" description="EAL" evidence="2">
    <location>
        <begin position="3"/>
        <end position="253"/>
    </location>
</feature>
<evidence type="ECO:0000256" key="1">
    <source>
        <dbReference type="PROSITE-ProRule" id="PRU00703"/>
    </source>
</evidence>
<comment type="caution">
    <text evidence="5">The sequence shown here is derived from an EMBL/GenBank/DDBJ whole genome shotgun (WGS) entry which is preliminary data.</text>
</comment>
<dbReference type="Gene3D" id="3.30.70.270">
    <property type="match status" value="1"/>
</dbReference>
<dbReference type="Gene3D" id="3.20.20.450">
    <property type="entry name" value="EAL domain"/>
    <property type="match status" value="1"/>
</dbReference>
<name>A0A553JU10_SHEHA</name>
<reference evidence="6" key="1">
    <citation type="submission" date="2019-07" db="EMBL/GenBank/DDBJ databases">
        <title>Shewanella sp. YLB-08 draft genomic sequence.</title>
        <authorList>
            <person name="Yu L."/>
        </authorList>
    </citation>
    <scope>NUCLEOTIDE SEQUENCE [LARGE SCALE GENOMIC DNA]</scope>
    <source>
        <strain evidence="6">JCM 20706</strain>
    </source>
</reference>
<dbReference type="OrthoDB" id="1673646at2"/>
<feature type="domain" description="CBS" evidence="4">
    <location>
        <begin position="337"/>
        <end position="397"/>
    </location>
</feature>
<dbReference type="PROSITE" id="PS50887">
    <property type="entry name" value="GGDEF"/>
    <property type="match status" value="1"/>
</dbReference>
<feature type="domain" description="GGDEF" evidence="3">
    <location>
        <begin position="425"/>
        <end position="571"/>
    </location>
</feature>
<dbReference type="InterPro" id="IPR043128">
    <property type="entry name" value="Rev_trsase/Diguanyl_cyclase"/>
</dbReference>
<dbReference type="Gene3D" id="3.10.580.10">
    <property type="entry name" value="CBS-domain"/>
    <property type="match status" value="1"/>
</dbReference>
<dbReference type="SUPFAM" id="SSF141868">
    <property type="entry name" value="EAL domain-like"/>
    <property type="match status" value="1"/>
</dbReference>
<dbReference type="RefSeq" id="WP_143563038.1">
    <property type="nucleotide sequence ID" value="NZ_BMPL01000002.1"/>
</dbReference>
<dbReference type="SMART" id="SM00267">
    <property type="entry name" value="GGDEF"/>
    <property type="match status" value="1"/>
</dbReference>
<evidence type="ECO:0000313" key="6">
    <source>
        <dbReference type="Proteomes" id="UP000318126"/>
    </source>
</evidence>
<dbReference type="InterPro" id="IPR046342">
    <property type="entry name" value="CBS_dom_sf"/>
</dbReference>
<dbReference type="PROSITE" id="PS50883">
    <property type="entry name" value="EAL"/>
    <property type="match status" value="1"/>
</dbReference>
<gene>
    <name evidence="5" type="ORF">FN961_02915</name>
</gene>
<dbReference type="InterPro" id="IPR001633">
    <property type="entry name" value="EAL_dom"/>
</dbReference>
<dbReference type="InterPro" id="IPR000160">
    <property type="entry name" value="GGDEF_dom"/>
</dbReference>
<evidence type="ECO:0000259" key="2">
    <source>
        <dbReference type="PROSITE" id="PS50883"/>
    </source>
</evidence>
<proteinExistence type="predicted"/>
<evidence type="ECO:0000259" key="3">
    <source>
        <dbReference type="PROSITE" id="PS50887"/>
    </source>
</evidence>
<dbReference type="CDD" id="cd04598">
    <property type="entry name" value="CBS_pair_GGDEF_EAL"/>
    <property type="match status" value="1"/>
</dbReference>
<dbReference type="PANTHER" id="PTHR33121:SF76">
    <property type="entry name" value="SIGNALING PROTEIN"/>
    <property type="match status" value="1"/>
</dbReference>
<dbReference type="AlphaFoldDB" id="A0A553JU10"/>
<dbReference type="NCBIfam" id="TIGR00254">
    <property type="entry name" value="GGDEF"/>
    <property type="match status" value="1"/>
</dbReference>
<dbReference type="SUPFAM" id="SSF55073">
    <property type="entry name" value="Nucleotide cyclase"/>
    <property type="match status" value="1"/>
</dbReference>
<dbReference type="SUPFAM" id="SSF54631">
    <property type="entry name" value="CBS-domain pair"/>
    <property type="match status" value="1"/>
</dbReference>
<dbReference type="SMART" id="SM00052">
    <property type="entry name" value="EAL"/>
    <property type="match status" value="1"/>
</dbReference>
<sequence>MSAIDLGKELNKVIDKKLINALFQPIFNINNHSLHGYEALSRGPEHSPLHSPVPLFQTAESQGQLLELEGLCRSISINQFKTKKLAGKLFINISPKALLDPNHAKGMTLSLVQELGISPSQVVIELSEQYPADDIDMLKSCLNHYRNQGFLTAIDDLGTGYSGLRLWSELAPDYVKIDRHFINQIDQSTVKQEFVRSIIELCQNLSCQVIAEGIETHKELAILKQLGIVYCQGYLLGYPAKNPNDSIQAHIHQDPVRKQLRYTESAESLCHQAKTVSSETKLKQISDIFISQPALQCIVIMSQNQPQGLISRAQLLELFSTPYGRALHENRSAVEVMNTQVVTVDASTPISQVSQSLTEQNSNLMAQEFIIMRNDKLLGIGHTKDLLQLLTEQRIKIARHANPLSGLPGNIPIQEEMKRLKLQKKPFYLAYFDLNNFKPYNDIYGFCRGDEIILEVSKILEAHHSGDHFIGHVGGDDFVIISTSHDIENLCQQVLIEFNLSKKLFYSDIHWQTQSMQAEDRQGNSCQFELIGLCVGLLPPTITSNSSPHELSLYSAQAKKQAKKAVSSFSLLEKVV</sequence>
<dbReference type="InterPro" id="IPR000644">
    <property type="entry name" value="CBS_dom"/>
</dbReference>
<dbReference type="InterPro" id="IPR050706">
    <property type="entry name" value="Cyclic-di-GMP_PDE-like"/>
</dbReference>
<keyword evidence="6" id="KW-1185">Reference proteome</keyword>
<keyword evidence="1" id="KW-0129">CBS domain</keyword>
<evidence type="ECO:0000313" key="5">
    <source>
        <dbReference type="EMBL" id="TRY15943.1"/>
    </source>
</evidence>
<organism evidence="5 6">
    <name type="scientific">Shewanella hanedai</name>
    <name type="common">Alteromonas hanedai</name>
    <dbReference type="NCBI Taxonomy" id="25"/>
    <lineage>
        <taxon>Bacteria</taxon>
        <taxon>Pseudomonadati</taxon>
        <taxon>Pseudomonadota</taxon>
        <taxon>Gammaproteobacteria</taxon>
        <taxon>Alteromonadales</taxon>
        <taxon>Shewanellaceae</taxon>
        <taxon>Shewanella</taxon>
    </lineage>
</organism>
<protein>
    <submittedName>
        <fullName evidence="5">GGDEF domain-containing protein</fullName>
    </submittedName>
</protein>
<dbReference type="Pfam" id="PF00990">
    <property type="entry name" value="GGDEF"/>
    <property type="match status" value="1"/>
</dbReference>
<dbReference type="GO" id="GO:0071111">
    <property type="term" value="F:cyclic-guanylate-specific phosphodiesterase activity"/>
    <property type="evidence" value="ECO:0007669"/>
    <property type="project" value="InterPro"/>
</dbReference>
<dbReference type="InterPro" id="IPR035919">
    <property type="entry name" value="EAL_sf"/>
</dbReference>
<dbReference type="Pfam" id="PF00563">
    <property type="entry name" value="EAL"/>
    <property type="match status" value="1"/>
</dbReference>
<dbReference type="InterPro" id="IPR029787">
    <property type="entry name" value="Nucleotide_cyclase"/>
</dbReference>
<dbReference type="Proteomes" id="UP000318126">
    <property type="component" value="Unassembled WGS sequence"/>
</dbReference>
<dbReference type="CDD" id="cd01949">
    <property type="entry name" value="GGDEF"/>
    <property type="match status" value="1"/>
</dbReference>
<dbReference type="EMBL" id="VKGK01000002">
    <property type="protein sequence ID" value="TRY15943.1"/>
    <property type="molecule type" value="Genomic_DNA"/>
</dbReference>
<dbReference type="Pfam" id="PF00571">
    <property type="entry name" value="CBS"/>
    <property type="match status" value="1"/>
</dbReference>
<dbReference type="PROSITE" id="PS51371">
    <property type="entry name" value="CBS"/>
    <property type="match status" value="1"/>
</dbReference>
<evidence type="ECO:0000259" key="4">
    <source>
        <dbReference type="PROSITE" id="PS51371"/>
    </source>
</evidence>
<dbReference type="PANTHER" id="PTHR33121">
    <property type="entry name" value="CYCLIC DI-GMP PHOSPHODIESTERASE PDEF"/>
    <property type="match status" value="1"/>
</dbReference>
<accession>A0A553JU10</accession>